<reference evidence="1 2" key="1">
    <citation type="journal article" date="2018" name="Nat. Biotechnol.">
        <title>A standardized bacterial taxonomy based on genome phylogeny substantially revises the tree of life.</title>
        <authorList>
            <person name="Parks D.H."/>
            <person name="Chuvochina M."/>
            <person name="Waite D.W."/>
            <person name="Rinke C."/>
            <person name="Skarshewski A."/>
            <person name="Chaumeil P.A."/>
            <person name="Hugenholtz P."/>
        </authorList>
    </citation>
    <scope>NUCLEOTIDE SEQUENCE [LARGE SCALE GENOMIC DNA]</scope>
    <source>
        <strain evidence="1">UBA11482</strain>
    </source>
</reference>
<sequence>MKLNWLLPFVLIALTISCNDDINKIGTSIDDTLISIKVDNSLAYTTADSVYSIPAGPVTNRTIIQMLGAVDMVDYGSIRADFLTQMRPIAKFDSRLVTEDMLDSLVLELGFLPSSFLGDSLTPMQVSVYPLNKVLEKPIYSNLDPTDYFSPEEILGQQIYTTSRQSYPDSLINSDGSRIIKIKLARPGHTSKELAQEFFKLYNDKGGILTESDIADFFPGVYVTNTYGKGVLINILSSVIKIYHDTYVYNDQGGGGLEENEDITNDDGTHPLVVNKATTSVLVSSNEVPTINHIISTNASYIENAIADDRAIIKSPDGYDAHITFPVTDIIKKYREVVPEEAENTGAVSGLINAINFSIPIKKSANDIFSNYGLTPPPYLLLMRAGGKVADSNGDIVEMDKNQFFLDRKLTDGLNYFYASYNSTTNTYDFGNIRGFITNIIQKNPNGGSIENGYPIDSDLILVPVMLSTTTSDYYGTIINAITPYISAPTFVDLDTKNIKIEMVYSTKTY</sequence>
<organism evidence="1 2">
    <name type="scientific">Coprobacter fastidiosus</name>
    <dbReference type="NCBI Taxonomy" id="1099853"/>
    <lineage>
        <taxon>Bacteria</taxon>
        <taxon>Pseudomonadati</taxon>
        <taxon>Bacteroidota</taxon>
        <taxon>Bacteroidia</taxon>
        <taxon>Bacteroidales</taxon>
        <taxon>Barnesiellaceae</taxon>
        <taxon>Coprobacter</taxon>
    </lineage>
</organism>
<protein>
    <submittedName>
        <fullName evidence="1">DUF4270 domain-containing protein</fullName>
    </submittedName>
</protein>
<proteinExistence type="predicted"/>
<comment type="caution">
    <text evidence="1">The sequence shown here is derived from an EMBL/GenBank/DDBJ whole genome shotgun (WGS) entry which is preliminary data.</text>
</comment>
<dbReference type="EMBL" id="DNWC01000008">
    <property type="protein sequence ID" value="HBJ07447.1"/>
    <property type="molecule type" value="Genomic_DNA"/>
</dbReference>
<dbReference type="Pfam" id="PF14092">
    <property type="entry name" value="DUF4270"/>
    <property type="match status" value="1"/>
</dbReference>
<name>A0A316QZS5_9BACT</name>
<dbReference type="Proteomes" id="UP000262954">
    <property type="component" value="Unassembled WGS sequence"/>
</dbReference>
<gene>
    <name evidence="1" type="ORF">DDY73_00430</name>
</gene>
<dbReference type="AlphaFoldDB" id="A0A316QZS5"/>
<dbReference type="RefSeq" id="WP_022390958.1">
    <property type="nucleotide sequence ID" value="NZ_CAUAJF010000030.1"/>
</dbReference>
<evidence type="ECO:0000313" key="1">
    <source>
        <dbReference type="EMBL" id="HBJ07447.1"/>
    </source>
</evidence>
<dbReference type="PROSITE" id="PS51257">
    <property type="entry name" value="PROKAR_LIPOPROTEIN"/>
    <property type="match status" value="1"/>
</dbReference>
<dbReference type="InterPro" id="IPR025366">
    <property type="entry name" value="DUF4270"/>
</dbReference>
<accession>A0A316QZS5</accession>
<evidence type="ECO:0000313" key="2">
    <source>
        <dbReference type="Proteomes" id="UP000262954"/>
    </source>
</evidence>